<reference evidence="2" key="1">
    <citation type="submission" date="2022-01" db="EMBL/GenBank/DDBJ databases">
        <authorList>
            <person name="Wang Y."/>
        </authorList>
    </citation>
    <scope>NUCLEOTIDE SEQUENCE</scope>
    <source>
        <strain evidence="2">WB101</strain>
    </source>
</reference>
<sequence>MAERSVTWTKTAAKQRRSILAYWVDKTNSADYSIKLIRLTRERIQYLVEHPYSGRKADFPRTRVASLGHYSIFYKVLDDKIIITAFWDNRQDPKKLYKLLTS</sequence>
<dbReference type="Gene3D" id="3.30.2310.20">
    <property type="entry name" value="RelE-like"/>
    <property type="match status" value="1"/>
</dbReference>
<reference evidence="2" key="2">
    <citation type="submission" date="2024-05" db="EMBL/GenBank/DDBJ databases">
        <title>Rhodohalobacter halophilus gen. nov., sp. nov., a moderately halophilic member of the family Balneolaceae.</title>
        <authorList>
            <person name="Xia J."/>
        </authorList>
    </citation>
    <scope>NUCLEOTIDE SEQUENCE</scope>
    <source>
        <strain evidence="2">WB101</strain>
    </source>
</reference>
<proteinExistence type="predicted"/>
<dbReference type="InterPro" id="IPR007712">
    <property type="entry name" value="RelE/ParE_toxin"/>
</dbReference>
<evidence type="ECO:0000256" key="1">
    <source>
        <dbReference type="ARBA" id="ARBA00022649"/>
    </source>
</evidence>
<organism evidence="2 3">
    <name type="scientific">Rhodohalobacter sulfatireducens</name>
    <dbReference type="NCBI Taxonomy" id="2911366"/>
    <lineage>
        <taxon>Bacteria</taxon>
        <taxon>Pseudomonadati</taxon>
        <taxon>Balneolota</taxon>
        <taxon>Balneolia</taxon>
        <taxon>Balneolales</taxon>
        <taxon>Balneolaceae</taxon>
        <taxon>Rhodohalobacter</taxon>
    </lineage>
</organism>
<accession>A0ABS9KCL7</accession>
<evidence type="ECO:0000313" key="3">
    <source>
        <dbReference type="Proteomes" id="UP001165366"/>
    </source>
</evidence>
<comment type="caution">
    <text evidence="2">The sequence shown here is derived from an EMBL/GenBank/DDBJ whole genome shotgun (WGS) entry which is preliminary data.</text>
</comment>
<name>A0ABS9KCL7_9BACT</name>
<dbReference type="RefSeq" id="WP_237853426.1">
    <property type="nucleotide sequence ID" value="NZ_JAKLWS010000008.1"/>
</dbReference>
<dbReference type="Pfam" id="PF05016">
    <property type="entry name" value="ParE_toxin"/>
    <property type="match status" value="1"/>
</dbReference>
<protein>
    <submittedName>
        <fullName evidence="2">Type II toxin-antitoxin system RelE/ParE family toxin</fullName>
    </submittedName>
</protein>
<keyword evidence="3" id="KW-1185">Reference proteome</keyword>
<dbReference type="Proteomes" id="UP001165366">
    <property type="component" value="Unassembled WGS sequence"/>
</dbReference>
<dbReference type="InterPro" id="IPR035093">
    <property type="entry name" value="RelE/ParE_toxin_dom_sf"/>
</dbReference>
<dbReference type="EMBL" id="JAKLWS010000008">
    <property type="protein sequence ID" value="MCG2588586.1"/>
    <property type="molecule type" value="Genomic_DNA"/>
</dbReference>
<evidence type="ECO:0000313" key="2">
    <source>
        <dbReference type="EMBL" id="MCG2588586.1"/>
    </source>
</evidence>
<gene>
    <name evidence="2" type="ORF">L6773_08425</name>
</gene>
<keyword evidence="1" id="KW-1277">Toxin-antitoxin system</keyword>